<dbReference type="Proteomes" id="UP000003089">
    <property type="component" value="Unassembled WGS sequence"/>
</dbReference>
<gene>
    <name evidence="2" type="ORF">HMPREF1068_00448</name>
</gene>
<dbReference type="eggNOG" id="COG3209">
    <property type="taxonomic scope" value="Bacteria"/>
</dbReference>
<reference evidence="2 3" key="1">
    <citation type="submission" date="2012-02" db="EMBL/GenBank/DDBJ databases">
        <title>The Genome Sequence of Bacteroides nordii CL02T12C05.</title>
        <authorList>
            <consortium name="The Broad Institute Genome Sequencing Platform"/>
            <person name="Earl A."/>
            <person name="Ward D."/>
            <person name="Feldgarden M."/>
            <person name="Gevers D."/>
            <person name="Zitomersky N.L."/>
            <person name="Coyne M.J."/>
            <person name="Comstock L.E."/>
            <person name="Young S.K."/>
            <person name="Zeng Q."/>
            <person name="Gargeya S."/>
            <person name="Fitzgerald M."/>
            <person name="Haas B."/>
            <person name="Abouelleil A."/>
            <person name="Alvarado L."/>
            <person name="Arachchi H.M."/>
            <person name="Berlin A."/>
            <person name="Chapman S.B."/>
            <person name="Gearin G."/>
            <person name="Goldberg J."/>
            <person name="Griggs A."/>
            <person name="Gujja S."/>
            <person name="Hansen M."/>
            <person name="Heiman D."/>
            <person name="Howarth C."/>
            <person name="Larimer J."/>
            <person name="Lui A."/>
            <person name="MacDonald P.J.P."/>
            <person name="McCowen C."/>
            <person name="Montmayeur A."/>
            <person name="Murphy C."/>
            <person name="Neiman D."/>
            <person name="Pearson M."/>
            <person name="Priest M."/>
            <person name="Roberts A."/>
            <person name="Saif S."/>
            <person name="Shea T."/>
            <person name="Sisk P."/>
            <person name="Stolte C."/>
            <person name="Sykes S."/>
            <person name="Wortman J."/>
            <person name="Nusbaum C."/>
            <person name="Birren B."/>
        </authorList>
    </citation>
    <scope>NUCLEOTIDE SEQUENCE [LARGE SCALE GENOMIC DNA]</scope>
    <source>
        <strain evidence="2 3">CL02T12C05</strain>
    </source>
</reference>
<dbReference type="RefSeq" id="WP_007483315.1">
    <property type="nucleotide sequence ID" value="NZ_JH724314.1"/>
</dbReference>
<dbReference type="PATRIC" id="fig|997884.3.peg.463"/>
<comment type="caution">
    <text evidence="2">The sequence shown here is derived from an EMBL/GenBank/DDBJ whole genome shotgun (WGS) entry which is preliminary data.</text>
</comment>
<keyword evidence="1" id="KW-0732">Signal</keyword>
<protein>
    <submittedName>
        <fullName evidence="2">YD repeat (Two copies)</fullName>
    </submittedName>
</protein>
<proteinExistence type="predicted"/>
<feature type="chain" id="PRO_5003716845" evidence="1">
    <location>
        <begin position="20"/>
        <end position="1025"/>
    </location>
</feature>
<dbReference type="HOGENOM" id="CLU_006833_0_0_10"/>
<name>I8XWF3_9BACE</name>
<evidence type="ECO:0000256" key="1">
    <source>
        <dbReference type="SAM" id="SignalP"/>
    </source>
</evidence>
<evidence type="ECO:0000313" key="2">
    <source>
        <dbReference type="EMBL" id="EIY54372.1"/>
    </source>
</evidence>
<organism evidence="2 3">
    <name type="scientific">Bacteroides nordii CL02T12C05</name>
    <dbReference type="NCBI Taxonomy" id="997884"/>
    <lineage>
        <taxon>Bacteria</taxon>
        <taxon>Pseudomonadati</taxon>
        <taxon>Bacteroidota</taxon>
        <taxon>Bacteroidia</taxon>
        <taxon>Bacteroidales</taxon>
        <taxon>Bacteroidaceae</taxon>
        <taxon>Bacteroides</taxon>
    </lineage>
</organism>
<dbReference type="STRING" id="997884.HMPREF1068_00448"/>
<evidence type="ECO:0000313" key="3">
    <source>
        <dbReference type="Proteomes" id="UP000003089"/>
    </source>
</evidence>
<accession>I8XWF3</accession>
<dbReference type="EMBL" id="AGXS01000005">
    <property type="protein sequence ID" value="EIY54372.1"/>
    <property type="molecule type" value="Genomic_DNA"/>
</dbReference>
<dbReference type="AlphaFoldDB" id="I8XWF3"/>
<keyword evidence="3" id="KW-1185">Reference proteome</keyword>
<sequence>MKQFVFYILMIISVIRMHAQTTPIANPSPDAANLGCVNNIPVSLHTGTIKPTINLFDYTENGFHLLANLGYNMSGARPDLRAGWVGRNWNLSVGGVITRVINGKPDETPEGCGYLYCADKVNDLDWFNANTDEFVEKYDDYFMGKHGPDSYYDQEPDDFYFEANGISGHFFIGKNREIHVVGQPNIKVEIDFDDRVGFIYCETFYRMRIIMDDGTVYHYGGDVDIIESSQAYIGEGGDPSYANAWYLNKITLPSGREIKFKYTQRYFDSSLSVTYLYVSPNCYLGEFRDMAYPINTFIAHYYLESIESDNVKINFNISNFSGNLKNENWKKLDEIVIRDKLLNQTVKRFAFSYSGDYLQKLQEFGSDSSVVTPPYQFEYNGQINYNATDFVRMPNRDVWGYYKANCTKYYPESLTDIDGATHYYTLDKQPSLSSTQTGILKSIEYPSGGIVEFEYELNDYSKYYEFSEYKKGLFRVQKAYGDADQLNVTELKNGEVLQVTGTIEAYVYFVDEALTKEYAYSITLSTGIYNKAFFFGKVGLSLPSQVMDSYRFSVSYKGLSSSMNEKCGGLRIKSIIYKESKNNITKIADYVYSTGYRNGYDELAAQSSGILGCKPVFEYAFTKNGGKALWSIPVSTAQLTDGSPVGYSEVTEIISNGQGTQQGYTTYHYSNFDDYPDLKPTYYWTNISGDAGARDSQAHKRGKLLTKNVHDRNGRLVQTVKYSYKCMNADTVMALKLREVPAIQINNGRWLFGSFSACNKYSVSNLLVEERRYDYLISGNFESPIEQCIKYKYNEYNQIVEKDVESSGGDHLITQYKYPQDFVDGNSSNENDVFVKMFNRHIIAPVIEEVKWKNSSLVEKVRTEYRFENEVPYLYSSAKSYDPVLDDFQADVYNTKCDSRGNILCSKQANGLQTVYLWGYNYKYLVAIIENATQAEVEAITGTLESYAAQPFPDLSKIELLRKELKGARITSYTYKPCVGVLTETDIANHTLYYEYDTLGRLISVSDENHNKVNAYKYHHRRIAN</sequence>
<feature type="signal peptide" evidence="1">
    <location>
        <begin position="1"/>
        <end position="19"/>
    </location>
</feature>